<sequence>MCQIHPTDFNRFKVEDQWNEAIVDMEHSSCSCREWDLDDLSCIHAIAAATLKGMPINVLCSDFFTIGWMKQAYAMAVNPIPNPKAWDLSDDVLNRVVLPWKKKHFTGRPKKNHKLQFGRNESNKHVGIVGIRDTIKKVVQTHPVPQRIWQKNHIVIVCAIKKDITSLSARQHIKHSTPV</sequence>
<evidence type="ECO:0000259" key="5">
    <source>
        <dbReference type="PROSITE" id="PS50966"/>
    </source>
</evidence>
<keyword evidence="2 4" id="KW-0863">Zinc-finger</keyword>
<evidence type="ECO:0000313" key="6">
    <source>
        <dbReference type="EMBL" id="KAK2645358.1"/>
    </source>
</evidence>
<dbReference type="EMBL" id="JANJYI010000006">
    <property type="protein sequence ID" value="KAK2645358.1"/>
    <property type="molecule type" value="Genomic_DNA"/>
</dbReference>
<keyword evidence="3" id="KW-0862">Zinc</keyword>
<organism evidence="6 7">
    <name type="scientific">Dipteronia dyeriana</name>
    <dbReference type="NCBI Taxonomy" id="168575"/>
    <lineage>
        <taxon>Eukaryota</taxon>
        <taxon>Viridiplantae</taxon>
        <taxon>Streptophyta</taxon>
        <taxon>Embryophyta</taxon>
        <taxon>Tracheophyta</taxon>
        <taxon>Spermatophyta</taxon>
        <taxon>Magnoliopsida</taxon>
        <taxon>eudicotyledons</taxon>
        <taxon>Gunneridae</taxon>
        <taxon>Pentapetalae</taxon>
        <taxon>rosids</taxon>
        <taxon>malvids</taxon>
        <taxon>Sapindales</taxon>
        <taxon>Sapindaceae</taxon>
        <taxon>Hippocastanoideae</taxon>
        <taxon>Acereae</taxon>
        <taxon>Dipteronia</taxon>
    </lineage>
</organism>
<dbReference type="InterPro" id="IPR006564">
    <property type="entry name" value="Znf_PMZ"/>
</dbReference>
<name>A0AAD9U0E5_9ROSI</name>
<keyword evidence="1" id="KW-0479">Metal-binding</keyword>
<evidence type="ECO:0000256" key="4">
    <source>
        <dbReference type="PROSITE-ProRule" id="PRU00325"/>
    </source>
</evidence>
<evidence type="ECO:0000256" key="2">
    <source>
        <dbReference type="ARBA" id="ARBA00022771"/>
    </source>
</evidence>
<feature type="domain" description="SWIM-type" evidence="5">
    <location>
        <begin position="12"/>
        <end position="53"/>
    </location>
</feature>
<protein>
    <recommendedName>
        <fullName evidence="5">SWIM-type domain-containing protein</fullName>
    </recommendedName>
</protein>
<accession>A0AAD9U0E5</accession>
<proteinExistence type="predicted"/>
<reference evidence="6" key="1">
    <citation type="journal article" date="2023" name="Plant J.">
        <title>Genome sequences and population genomics provide insights into the demographic history, inbreeding, and mutation load of two 'living fossil' tree species of Dipteronia.</title>
        <authorList>
            <person name="Feng Y."/>
            <person name="Comes H.P."/>
            <person name="Chen J."/>
            <person name="Zhu S."/>
            <person name="Lu R."/>
            <person name="Zhang X."/>
            <person name="Li P."/>
            <person name="Qiu J."/>
            <person name="Olsen K.M."/>
            <person name="Qiu Y."/>
        </authorList>
    </citation>
    <scope>NUCLEOTIDE SEQUENCE</scope>
    <source>
        <strain evidence="6">KIB01</strain>
    </source>
</reference>
<dbReference type="Pfam" id="PF04434">
    <property type="entry name" value="SWIM"/>
    <property type="match status" value="1"/>
</dbReference>
<evidence type="ECO:0000313" key="7">
    <source>
        <dbReference type="Proteomes" id="UP001280121"/>
    </source>
</evidence>
<dbReference type="Proteomes" id="UP001280121">
    <property type="component" value="Unassembled WGS sequence"/>
</dbReference>
<evidence type="ECO:0000256" key="3">
    <source>
        <dbReference type="ARBA" id="ARBA00022833"/>
    </source>
</evidence>
<comment type="caution">
    <text evidence="6">The sequence shown here is derived from an EMBL/GenBank/DDBJ whole genome shotgun (WGS) entry which is preliminary data.</text>
</comment>
<dbReference type="AlphaFoldDB" id="A0AAD9U0E5"/>
<dbReference type="SMART" id="SM00575">
    <property type="entry name" value="ZnF_PMZ"/>
    <property type="match status" value="1"/>
</dbReference>
<dbReference type="GO" id="GO:0008270">
    <property type="term" value="F:zinc ion binding"/>
    <property type="evidence" value="ECO:0007669"/>
    <property type="project" value="UniProtKB-KW"/>
</dbReference>
<dbReference type="PROSITE" id="PS50966">
    <property type="entry name" value="ZF_SWIM"/>
    <property type="match status" value="1"/>
</dbReference>
<gene>
    <name evidence="6" type="ORF">Ddye_020553</name>
</gene>
<keyword evidence="7" id="KW-1185">Reference proteome</keyword>
<dbReference type="InterPro" id="IPR007527">
    <property type="entry name" value="Znf_SWIM"/>
</dbReference>
<evidence type="ECO:0000256" key="1">
    <source>
        <dbReference type="ARBA" id="ARBA00022723"/>
    </source>
</evidence>